<accession>F2AUG5</accession>
<name>F2AUG5_RHOBT</name>
<evidence type="ECO:0000256" key="1">
    <source>
        <dbReference type="SAM" id="MobiDB-lite"/>
    </source>
</evidence>
<evidence type="ECO:0000313" key="2">
    <source>
        <dbReference type="EMBL" id="EGF26732.1"/>
    </source>
</evidence>
<evidence type="ECO:0000313" key="3">
    <source>
        <dbReference type="Proteomes" id="UP000006222"/>
    </source>
</evidence>
<protein>
    <submittedName>
        <fullName evidence="2">Uncharacterized protein</fullName>
    </submittedName>
</protein>
<gene>
    <name evidence="2" type="ORF">RBWH47_00357</name>
</gene>
<dbReference type="PATRIC" id="fig|991778.3.peg.3573"/>
<proteinExistence type="predicted"/>
<dbReference type="AlphaFoldDB" id="F2AUG5"/>
<feature type="region of interest" description="Disordered" evidence="1">
    <location>
        <begin position="294"/>
        <end position="316"/>
    </location>
</feature>
<comment type="caution">
    <text evidence="2">The sequence shown here is derived from an EMBL/GenBank/DDBJ whole genome shotgun (WGS) entry which is preliminary data.</text>
</comment>
<reference evidence="2 3" key="1">
    <citation type="journal article" date="2013" name="Mar. Genomics">
        <title>Expression of sulfatases in Rhodopirellula baltica and the diversity of sulfatases in the genus Rhodopirellula.</title>
        <authorList>
            <person name="Wegner C.E."/>
            <person name="Richter-Heitmann T."/>
            <person name="Klindworth A."/>
            <person name="Klockow C."/>
            <person name="Richter M."/>
            <person name="Achstetter T."/>
            <person name="Glockner F.O."/>
            <person name="Harder J."/>
        </authorList>
    </citation>
    <scope>NUCLEOTIDE SEQUENCE [LARGE SCALE GENOMIC DNA]</scope>
    <source>
        <strain evidence="2 3">WH47</strain>
    </source>
</reference>
<sequence length="316" mass="35805">MNRNCRSDQRLRSAYDTELRPVRQVRRIAPCPNWRKIIRGETGQIGVRSTTILRRSTTPGTGSKSTGWHSELPGSCNDFEAIVTVDQRTDGCWGLTMVELASLGNGRETIVRCSSRNRLWDARHKIYRMRLYRSLLGRRRRRCTALSPTKNAQGFDRTTERAAEWMRCHLQSPFCAMEQNTTTLEQSVEMGPRFIVGLQRTQSDNAKSFFGCSRNRASMVCETFHSQRIFDRFPLCSLPNCFPTSNLSPASVSTPRWRFRSPTAAGTSRSLFTSGAASMMGRECLSPRHCTAMNSTGPEQSDISSPTLRGNFIRER</sequence>
<feature type="compositionally biased region" description="Polar residues" evidence="1">
    <location>
        <begin position="294"/>
        <end position="308"/>
    </location>
</feature>
<organism evidence="2 3">
    <name type="scientific">Rhodopirellula baltica WH47</name>
    <dbReference type="NCBI Taxonomy" id="991778"/>
    <lineage>
        <taxon>Bacteria</taxon>
        <taxon>Pseudomonadati</taxon>
        <taxon>Planctomycetota</taxon>
        <taxon>Planctomycetia</taxon>
        <taxon>Pirellulales</taxon>
        <taxon>Pirellulaceae</taxon>
        <taxon>Rhodopirellula</taxon>
    </lineage>
</organism>
<dbReference type="Proteomes" id="UP000006222">
    <property type="component" value="Unassembled WGS sequence"/>
</dbReference>
<dbReference type="EMBL" id="AFAR01000176">
    <property type="protein sequence ID" value="EGF26732.1"/>
    <property type="molecule type" value="Genomic_DNA"/>
</dbReference>